<evidence type="ECO:0000313" key="1">
    <source>
        <dbReference type="EMBL" id="MBB5157236.1"/>
    </source>
</evidence>
<sequence>MPALGVFAQFKQIVLVAYDRIVGLLLEDISVDGCITKAIGEIASSPRNRPQWSLLLLQFDLMRFGIIRKLTGGDFGQRVNPGTQMECQLRSASAWTLSLSE</sequence>
<gene>
    <name evidence="1" type="ORF">BJ970_004770</name>
</gene>
<proteinExistence type="predicted"/>
<accession>A0A840Q9X9</accession>
<reference evidence="1 2" key="1">
    <citation type="submission" date="2020-08" db="EMBL/GenBank/DDBJ databases">
        <title>Sequencing the genomes of 1000 actinobacteria strains.</title>
        <authorList>
            <person name="Klenk H.-P."/>
        </authorList>
    </citation>
    <scope>NUCLEOTIDE SEQUENCE [LARGE SCALE GENOMIC DNA]</scope>
    <source>
        <strain evidence="1 2">DSM 45584</strain>
    </source>
</reference>
<dbReference type="RefSeq" id="WP_184728231.1">
    <property type="nucleotide sequence ID" value="NZ_JACHIW010000001.1"/>
</dbReference>
<dbReference type="EMBL" id="JACHIW010000001">
    <property type="protein sequence ID" value="MBB5157236.1"/>
    <property type="molecule type" value="Genomic_DNA"/>
</dbReference>
<name>A0A840Q9X9_9PSEU</name>
<dbReference type="AlphaFoldDB" id="A0A840Q9X9"/>
<comment type="caution">
    <text evidence="1">The sequence shown here is derived from an EMBL/GenBank/DDBJ whole genome shotgun (WGS) entry which is preliminary data.</text>
</comment>
<protein>
    <submittedName>
        <fullName evidence="1">Uncharacterized protein</fullName>
    </submittedName>
</protein>
<organism evidence="1 2">
    <name type="scientific">Saccharopolyspora phatthalungensis</name>
    <dbReference type="NCBI Taxonomy" id="664693"/>
    <lineage>
        <taxon>Bacteria</taxon>
        <taxon>Bacillati</taxon>
        <taxon>Actinomycetota</taxon>
        <taxon>Actinomycetes</taxon>
        <taxon>Pseudonocardiales</taxon>
        <taxon>Pseudonocardiaceae</taxon>
        <taxon>Saccharopolyspora</taxon>
    </lineage>
</organism>
<evidence type="ECO:0000313" key="2">
    <source>
        <dbReference type="Proteomes" id="UP000584374"/>
    </source>
</evidence>
<keyword evidence="2" id="KW-1185">Reference proteome</keyword>
<dbReference type="Proteomes" id="UP000584374">
    <property type="component" value="Unassembled WGS sequence"/>
</dbReference>